<name>A0ABN4U770_PANPU</name>
<sequence>MRNVIRNPLLIGFRSLDGKSHYAVGDWFEGDPESRKRGMPTSLAAEYRQSVAQLPSCVGPLRTYGAWLPYVDFPSLNEGGTPTVDLPALAVSFGLRKLVVKRESANPTGSHKDRMTPLALARAIEIGMNGVVCVSSGNAAISLAAYAAAAAVPCRVLVTASIPDGYRTLLERMGAEIIVCRTHLDRWTAMSEMVVSGWFPITNYVLPAVGSNPYGVQGYKTIAYELFQQEGQIDAVVVPCARGDLIWGIGEGFKDLKRAGLLKSVPSLHAVEPFPRLSKVLSGHAKSTDLFPGQTPQFSIAGDTTTDQAVRAVVESCGSAVCVNDTAAIAAQAEAARHGLDLELSAASALGAVPLLKATGALADDTKVVVIGTASSAREPVPILIPLVPASA</sequence>
<organism evidence="5 6">
    <name type="scientific">Pandoraea pulmonicola</name>
    <dbReference type="NCBI Taxonomy" id="93221"/>
    <lineage>
        <taxon>Bacteria</taxon>
        <taxon>Pseudomonadati</taxon>
        <taxon>Pseudomonadota</taxon>
        <taxon>Betaproteobacteria</taxon>
        <taxon>Burkholderiales</taxon>
        <taxon>Burkholderiaceae</taxon>
        <taxon>Pandoraea</taxon>
    </lineage>
</organism>
<dbReference type="InterPro" id="IPR050147">
    <property type="entry name" value="Ser/Thr_Dehydratase"/>
</dbReference>
<keyword evidence="3" id="KW-0456">Lyase</keyword>
<dbReference type="RefSeq" id="WP_072636965.1">
    <property type="nucleotide sequence ID" value="NZ_CP010310.2"/>
</dbReference>
<dbReference type="Gene3D" id="3.40.50.1100">
    <property type="match status" value="2"/>
</dbReference>
<feature type="domain" description="Tryptophan synthase beta chain-like PALP" evidence="4">
    <location>
        <begin position="75"/>
        <end position="371"/>
    </location>
</feature>
<evidence type="ECO:0000256" key="1">
    <source>
        <dbReference type="ARBA" id="ARBA00001933"/>
    </source>
</evidence>
<dbReference type="PANTHER" id="PTHR48078:SF6">
    <property type="entry name" value="L-THREONINE DEHYDRATASE CATABOLIC TDCB"/>
    <property type="match status" value="1"/>
</dbReference>
<comment type="cofactor">
    <cofactor evidence="1">
        <name>pyridoxal 5'-phosphate</name>
        <dbReference type="ChEBI" id="CHEBI:597326"/>
    </cofactor>
</comment>
<dbReference type="InterPro" id="IPR001926">
    <property type="entry name" value="TrpB-like_PALP"/>
</dbReference>
<dbReference type="Proteomes" id="UP000035086">
    <property type="component" value="Chromosome"/>
</dbReference>
<keyword evidence="6" id="KW-1185">Reference proteome</keyword>
<dbReference type="Pfam" id="PF00291">
    <property type="entry name" value="PALP"/>
    <property type="match status" value="1"/>
</dbReference>
<evidence type="ECO:0000313" key="5">
    <source>
        <dbReference type="EMBL" id="APD13348.1"/>
    </source>
</evidence>
<dbReference type="InterPro" id="IPR036052">
    <property type="entry name" value="TrpB-like_PALP_sf"/>
</dbReference>
<evidence type="ECO:0000256" key="2">
    <source>
        <dbReference type="ARBA" id="ARBA00022898"/>
    </source>
</evidence>
<dbReference type="SUPFAM" id="SSF53686">
    <property type="entry name" value="Tryptophan synthase beta subunit-like PLP-dependent enzymes"/>
    <property type="match status" value="1"/>
</dbReference>
<proteinExistence type="predicted"/>
<gene>
    <name evidence="5" type="ORF">RO07_13770</name>
</gene>
<evidence type="ECO:0000313" key="6">
    <source>
        <dbReference type="Proteomes" id="UP000035086"/>
    </source>
</evidence>
<accession>A0ABN4U770</accession>
<keyword evidence="2" id="KW-0663">Pyridoxal phosphate</keyword>
<reference evidence="5" key="1">
    <citation type="submission" date="2016-11" db="EMBL/GenBank/DDBJ databases">
        <title>Complete Genome Sequencing of Pandoraea pulmonicola DSM 16583.</title>
        <authorList>
            <person name="Chan K.-G."/>
        </authorList>
    </citation>
    <scope>NUCLEOTIDE SEQUENCE</scope>
    <source>
        <strain evidence="5">DSM 16583</strain>
    </source>
</reference>
<evidence type="ECO:0000259" key="4">
    <source>
        <dbReference type="Pfam" id="PF00291"/>
    </source>
</evidence>
<dbReference type="PANTHER" id="PTHR48078">
    <property type="entry name" value="THREONINE DEHYDRATASE, MITOCHONDRIAL-RELATED"/>
    <property type="match status" value="1"/>
</dbReference>
<protein>
    <recommendedName>
        <fullName evidence="4">Tryptophan synthase beta chain-like PALP domain-containing protein</fullName>
    </recommendedName>
</protein>
<dbReference type="EMBL" id="CP010310">
    <property type="protein sequence ID" value="APD13348.1"/>
    <property type="molecule type" value="Genomic_DNA"/>
</dbReference>
<evidence type="ECO:0000256" key="3">
    <source>
        <dbReference type="ARBA" id="ARBA00023239"/>
    </source>
</evidence>